<dbReference type="AlphaFoldDB" id="A0AAN9NBW4"/>
<dbReference type="Proteomes" id="UP001374584">
    <property type="component" value="Unassembled WGS sequence"/>
</dbReference>
<evidence type="ECO:0000313" key="2">
    <source>
        <dbReference type="Proteomes" id="UP001374584"/>
    </source>
</evidence>
<sequence>MSGVRLPIIITFWSKNRSVAGVGTKRHREAQLWLQINVITSNSDPNCILSSVVASCYCVCDPRNPPTKPHDGVFCLFHSSGGTRFP</sequence>
<comment type="caution">
    <text evidence="1">The sequence shown here is derived from an EMBL/GenBank/DDBJ whole genome shotgun (WGS) entry which is preliminary data.</text>
</comment>
<accession>A0AAN9NBW4</accession>
<reference evidence="1 2" key="1">
    <citation type="submission" date="2024-01" db="EMBL/GenBank/DDBJ databases">
        <title>The genomes of 5 underutilized Papilionoideae crops provide insights into root nodulation and disease resistanc.</title>
        <authorList>
            <person name="Jiang F."/>
        </authorList>
    </citation>
    <scope>NUCLEOTIDE SEQUENCE [LARGE SCALE GENOMIC DNA]</scope>
    <source>
        <strain evidence="1">JINMINGXINNONG_FW02</strain>
        <tissue evidence="1">Leaves</tissue>
    </source>
</reference>
<dbReference type="EMBL" id="JAYMYR010000004">
    <property type="protein sequence ID" value="KAK7367627.1"/>
    <property type="molecule type" value="Genomic_DNA"/>
</dbReference>
<proteinExistence type="predicted"/>
<organism evidence="1 2">
    <name type="scientific">Phaseolus coccineus</name>
    <name type="common">Scarlet runner bean</name>
    <name type="synonym">Phaseolus multiflorus</name>
    <dbReference type="NCBI Taxonomy" id="3886"/>
    <lineage>
        <taxon>Eukaryota</taxon>
        <taxon>Viridiplantae</taxon>
        <taxon>Streptophyta</taxon>
        <taxon>Embryophyta</taxon>
        <taxon>Tracheophyta</taxon>
        <taxon>Spermatophyta</taxon>
        <taxon>Magnoliopsida</taxon>
        <taxon>eudicotyledons</taxon>
        <taxon>Gunneridae</taxon>
        <taxon>Pentapetalae</taxon>
        <taxon>rosids</taxon>
        <taxon>fabids</taxon>
        <taxon>Fabales</taxon>
        <taxon>Fabaceae</taxon>
        <taxon>Papilionoideae</taxon>
        <taxon>50 kb inversion clade</taxon>
        <taxon>NPAAA clade</taxon>
        <taxon>indigoferoid/millettioid clade</taxon>
        <taxon>Phaseoleae</taxon>
        <taxon>Phaseolus</taxon>
    </lineage>
</organism>
<name>A0AAN9NBW4_PHACN</name>
<gene>
    <name evidence="1" type="ORF">VNO80_09642</name>
</gene>
<keyword evidence="2" id="KW-1185">Reference proteome</keyword>
<protein>
    <submittedName>
        <fullName evidence="1">Uncharacterized protein</fullName>
    </submittedName>
</protein>
<evidence type="ECO:0000313" key="1">
    <source>
        <dbReference type="EMBL" id="KAK7367627.1"/>
    </source>
</evidence>